<sequence>MVRITLFVLACAFFSDAAQAEIVPGPYIPPKHVVAAYFIQHYGSDEDFKKCVGLWGKEKSHVECEDYLNEAKSFLAHIHFDQEKYLKIMMQAYKQFLSRYPNYCAVLQMPPTEKFYALKCDDTFRTLMREIGRESIN</sequence>
<organism evidence="2 3">
    <name type="scientific">Roseibium sediminicola</name>
    <dbReference type="NCBI Taxonomy" id="2933272"/>
    <lineage>
        <taxon>Bacteria</taxon>
        <taxon>Pseudomonadati</taxon>
        <taxon>Pseudomonadota</taxon>
        <taxon>Alphaproteobacteria</taxon>
        <taxon>Hyphomicrobiales</taxon>
        <taxon>Stappiaceae</taxon>
        <taxon>Roseibium</taxon>
    </lineage>
</organism>
<feature type="signal peptide" evidence="1">
    <location>
        <begin position="1"/>
        <end position="20"/>
    </location>
</feature>
<evidence type="ECO:0000313" key="3">
    <source>
        <dbReference type="Proteomes" id="UP001431221"/>
    </source>
</evidence>
<feature type="chain" id="PRO_5045877575" description="HdeA/HdeB family protein" evidence="1">
    <location>
        <begin position="21"/>
        <end position="137"/>
    </location>
</feature>
<dbReference type="EMBL" id="JALNMJ010000012">
    <property type="protein sequence ID" value="MCK7613961.1"/>
    <property type="molecule type" value="Genomic_DNA"/>
</dbReference>
<comment type="caution">
    <text evidence="2">The sequence shown here is derived from an EMBL/GenBank/DDBJ whole genome shotgun (WGS) entry which is preliminary data.</text>
</comment>
<reference evidence="2" key="1">
    <citation type="submission" date="2022-04" db="EMBL/GenBank/DDBJ databases">
        <title>Roseibium sp. CAU 1639 isolated from mud.</title>
        <authorList>
            <person name="Kim W."/>
        </authorList>
    </citation>
    <scope>NUCLEOTIDE SEQUENCE</scope>
    <source>
        <strain evidence="2">CAU 1639</strain>
    </source>
</reference>
<dbReference type="Proteomes" id="UP001431221">
    <property type="component" value="Unassembled WGS sequence"/>
</dbReference>
<evidence type="ECO:0000313" key="2">
    <source>
        <dbReference type="EMBL" id="MCK7613961.1"/>
    </source>
</evidence>
<keyword evidence="3" id="KW-1185">Reference proteome</keyword>
<name>A0ABT0GXC6_9HYPH</name>
<dbReference type="RefSeq" id="WP_248156268.1">
    <property type="nucleotide sequence ID" value="NZ_JALNMJ010000012.1"/>
</dbReference>
<keyword evidence="1" id="KW-0732">Signal</keyword>
<evidence type="ECO:0000256" key="1">
    <source>
        <dbReference type="SAM" id="SignalP"/>
    </source>
</evidence>
<protein>
    <recommendedName>
        <fullName evidence="4">HdeA/HdeB family protein</fullName>
    </recommendedName>
</protein>
<proteinExistence type="predicted"/>
<evidence type="ECO:0008006" key="4">
    <source>
        <dbReference type="Google" id="ProtNLM"/>
    </source>
</evidence>
<gene>
    <name evidence="2" type="ORF">M0H32_17470</name>
</gene>
<accession>A0ABT0GXC6</accession>